<dbReference type="Proteomes" id="UP001500067">
    <property type="component" value="Unassembled WGS sequence"/>
</dbReference>
<accession>A0ABP8N8X4</accession>
<evidence type="ECO:0000313" key="1">
    <source>
        <dbReference type="EMBL" id="GAA4461903.1"/>
    </source>
</evidence>
<reference evidence="2" key="1">
    <citation type="journal article" date="2019" name="Int. J. Syst. Evol. Microbiol.">
        <title>The Global Catalogue of Microorganisms (GCM) 10K type strain sequencing project: providing services to taxonomists for standard genome sequencing and annotation.</title>
        <authorList>
            <consortium name="The Broad Institute Genomics Platform"/>
            <consortium name="The Broad Institute Genome Sequencing Center for Infectious Disease"/>
            <person name="Wu L."/>
            <person name="Ma J."/>
        </authorList>
    </citation>
    <scope>NUCLEOTIDE SEQUENCE [LARGE SCALE GENOMIC DNA]</scope>
    <source>
        <strain evidence="2">JCM 32105</strain>
    </source>
</reference>
<keyword evidence="2" id="KW-1185">Reference proteome</keyword>
<protein>
    <submittedName>
        <fullName evidence="1">Uncharacterized protein</fullName>
    </submittedName>
</protein>
<organism evidence="1 2">
    <name type="scientific">Nemorincola caseinilytica</name>
    <dbReference type="NCBI Taxonomy" id="2054315"/>
    <lineage>
        <taxon>Bacteria</taxon>
        <taxon>Pseudomonadati</taxon>
        <taxon>Bacteroidota</taxon>
        <taxon>Chitinophagia</taxon>
        <taxon>Chitinophagales</taxon>
        <taxon>Chitinophagaceae</taxon>
        <taxon>Nemorincola</taxon>
    </lineage>
</organism>
<evidence type="ECO:0000313" key="2">
    <source>
        <dbReference type="Proteomes" id="UP001500067"/>
    </source>
</evidence>
<gene>
    <name evidence="1" type="ORF">GCM10023093_07480</name>
</gene>
<dbReference type="EMBL" id="BAABFA010000005">
    <property type="protein sequence ID" value="GAA4461903.1"/>
    <property type="molecule type" value="Genomic_DNA"/>
</dbReference>
<comment type="caution">
    <text evidence="1">The sequence shown here is derived from an EMBL/GenBank/DDBJ whole genome shotgun (WGS) entry which is preliminary data.</text>
</comment>
<proteinExistence type="predicted"/>
<sequence length="63" mass="6355">MVTDPEAIPVTAPEKGSTDAMAGLLLVHVPPGGEPISVVVYPLQTPKLPAMVSTSGTPSMTIG</sequence>
<name>A0ABP8N8X4_9BACT</name>